<name>A0A1Q3B660_CEPFO</name>
<proteinExistence type="predicted"/>
<dbReference type="EMBL" id="BDDD01000305">
    <property type="protein sequence ID" value="GAV63409.1"/>
    <property type="molecule type" value="Genomic_DNA"/>
</dbReference>
<evidence type="ECO:0000256" key="1">
    <source>
        <dbReference type="SAM" id="Phobius"/>
    </source>
</evidence>
<dbReference type="OrthoDB" id="1935929at2759"/>
<sequence>EKDGGTNSADRQLVAFKSVIDDCQLSDIGYSSPNFMWNNGRAGADAIRVRLDRCLCNEVFWLAFLFANILNLIASVFYHCPMYMALQSQEEIGDGEKVIRFKAIWVREERCVEIIKTVWEERDRTIPVTKFVVQKLEGCRNKLASWMRSSGGKDQGQIC</sequence>
<keyword evidence="1" id="KW-0472">Membrane</keyword>
<dbReference type="Proteomes" id="UP000187406">
    <property type="component" value="Unassembled WGS sequence"/>
</dbReference>
<gene>
    <name evidence="2" type="ORF">CFOL_v3_06927</name>
</gene>
<keyword evidence="3" id="KW-1185">Reference proteome</keyword>
<protein>
    <submittedName>
        <fullName evidence="2">Uncharacterized protein</fullName>
    </submittedName>
</protein>
<dbReference type="STRING" id="3775.A0A1Q3B660"/>
<accession>A0A1Q3B660</accession>
<keyword evidence="1" id="KW-0812">Transmembrane</keyword>
<dbReference type="InParanoid" id="A0A1Q3B660"/>
<feature type="non-terminal residue" evidence="2">
    <location>
        <position position="1"/>
    </location>
</feature>
<evidence type="ECO:0000313" key="2">
    <source>
        <dbReference type="EMBL" id="GAV63409.1"/>
    </source>
</evidence>
<evidence type="ECO:0000313" key="3">
    <source>
        <dbReference type="Proteomes" id="UP000187406"/>
    </source>
</evidence>
<feature type="transmembrane region" description="Helical" evidence="1">
    <location>
        <begin position="59"/>
        <end position="78"/>
    </location>
</feature>
<organism evidence="2 3">
    <name type="scientific">Cephalotus follicularis</name>
    <name type="common">Albany pitcher plant</name>
    <dbReference type="NCBI Taxonomy" id="3775"/>
    <lineage>
        <taxon>Eukaryota</taxon>
        <taxon>Viridiplantae</taxon>
        <taxon>Streptophyta</taxon>
        <taxon>Embryophyta</taxon>
        <taxon>Tracheophyta</taxon>
        <taxon>Spermatophyta</taxon>
        <taxon>Magnoliopsida</taxon>
        <taxon>eudicotyledons</taxon>
        <taxon>Gunneridae</taxon>
        <taxon>Pentapetalae</taxon>
        <taxon>rosids</taxon>
        <taxon>fabids</taxon>
        <taxon>Oxalidales</taxon>
        <taxon>Cephalotaceae</taxon>
        <taxon>Cephalotus</taxon>
    </lineage>
</organism>
<comment type="caution">
    <text evidence="2">The sequence shown here is derived from an EMBL/GenBank/DDBJ whole genome shotgun (WGS) entry which is preliminary data.</text>
</comment>
<dbReference type="PANTHER" id="PTHR33710">
    <property type="entry name" value="BNAC02G09200D PROTEIN"/>
    <property type="match status" value="1"/>
</dbReference>
<dbReference type="PANTHER" id="PTHR33710:SF62">
    <property type="entry name" value="DUF4283 DOMAIN PROTEIN"/>
    <property type="match status" value="1"/>
</dbReference>
<dbReference type="AlphaFoldDB" id="A0A1Q3B660"/>
<keyword evidence="1" id="KW-1133">Transmembrane helix</keyword>
<reference evidence="3" key="1">
    <citation type="submission" date="2016-04" db="EMBL/GenBank/DDBJ databases">
        <title>Cephalotus genome sequencing.</title>
        <authorList>
            <person name="Fukushima K."/>
            <person name="Hasebe M."/>
            <person name="Fang X."/>
        </authorList>
    </citation>
    <scope>NUCLEOTIDE SEQUENCE [LARGE SCALE GENOMIC DNA]</scope>
    <source>
        <strain evidence="3">cv. St1</strain>
    </source>
</reference>